<dbReference type="Proteomes" id="UP000031129">
    <property type="component" value="Chromosome"/>
</dbReference>
<dbReference type="InterPro" id="IPR032675">
    <property type="entry name" value="LRR_dom_sf"/>
</dbReference>
<reference evidence="1 2" key="1">
    <citation type="journal article" date="2015" name="Genome Announc.">
        <title>Complete Genome Sequence of Mycoplasma flocculare Strain Ms42T (ATCC 27399T).</title>
        <authorList>
            <person name="Calcutt M.J."/>
            <person name="Foecking M.F."/>
            <person name="Heidari M.B."/>
            <person name="McIntosh M.A."/>
        </authorList>
    </citation>
    <scope>NUCLEOTIDE SEQUENCE [LARGE SCALE GENOMIC DNA]</scope>
    <source>
        <strain evidence="2">ATCC 27399</strain>
    </source>
</reference>
<dbReference type="Pfam" id="PF13306">
    <property type="entry name" value="LRR_5"/>
    <property type="match status" value="1"/>
</dbReference>
<evidence type="ECO:0000313" key="1">
    <source>
        <dbReference type="EMBL" id="AJC49933.1"/>
    </source>
</evidence>
<dbReference type="Gene3D" id="3.80.10.10">
    <property type="entry name" value="Ribonuclease Inhibitor"/>
    <property type="match status" value="1"/>
</dbReference>
<gene>
    <name evidence="1" type="ORF">MYF_02155</name>
</gene>
<dbReference type="AlphaFoldDB" id="A0A0A8E7D5"/>
<dbReference type="HOGENOM" id="CLU_1056978_0_0_14"/>
<dbReference type="STRING" id="743971.MYF_02155"/>
<dbReference type="EMBL" id="CP007585">
    <property type="protein sequence ID" value="AJC49933.1"/>
    <property type="molecule type" value="Genomic_DNA"/>
</dbReference>
<dbReference type="OrthoDB" id="400191at2"/>
<accession>A0A0A8E7D5</accession>
<keyword evidence="2" id="KW-1185">Reference proteome</keyword>
<dbReference type="InterPro" id="IPR026906">
    <property type="entry name" value="LRR_5"/>
</dbReference>
<organism evidence="1 2">
    <name type="scientific">Mesomycoplasma flocculare ATCC 27399</name>
    <dbReference type="NCBI Taxonomy" id="743971"/>
    <lineage>
        <taxon>Bacteria</taxon>
        <taxon>Bacillati</taxon>
        <taxon>Mycoplasmatota</taxon>
        <taxon>Mycoplasmoidales</taxon>
        <taxon>Metamycoplasmataceae</taxon>
        <taxon>Mesomycoplasma</taxon>
    </lineage>
</organism>
<proteinExistence type="predicted"/>
<protein>
    <submittedName>
        <fullName evidence="1">Uncharacterized protein</fullName>
    </submittedName>
</protein>
<name>A0A0A8E7D5_MESFC</name>
<sequence length="263" mass="30418">MQFLLLTRKIAIKIINNQEFFHNKILDLSFFNFQEIADFAFSGLNLDINKLILPDSLLKIGESAFMLNKIKKIIFGSNIETILDSAFEANLIRKIEFPKKVTQLNNSVFANNKIKNLVIPSWISKIGSDCFADNLIKTLEFKSNNINVDIYAFVGNSPNQVNILGKYKAKNGDEIFDFYKFVFDFLINFDKFDNSFKVLINNLSLNHILFSFNWENLQTINLICPENKGKKQFEIFIDKAKIGKNLEFEGLGSEFFKKTLKIY</sequence>
<evidence type="ECO:0000313" key="2">
    <source>
        <dbReference type="Proteomes" id="UP000031129"/>
    </source>
</evidence>
<dbReference type="RefSeq" id="WP_002557774.1">
    <property type="nucleotide sequence ID" value="NZ_CP007585.1"/>
</dbReference>
<dbReference type="KEGG" id="mfq:MYF_02155"/>